<evidence type="ECO:0000256" key="11">
    <source>
        <dbReference type="ARBA" id="ARBA00033184"/>
    </source>
</evidence>
<dbReference type="PATRIC" id="fig|1072256.5.peg.83"/>
<dbReference type="Proteomes" id="UP000035548">
    <property type="component" value="Chromosome"/>
</dbReference>
<feature type="domain" description="Arabinofuranosyltransferase AftA N-terminal" evidence="15">
    <location>
        <begin position="18"/>
        <end position="427"/>
    </location>
</feature>
<keyword evidence="10 13" id="KW-0472">Membrane</keyword>
<evidence type="ECO:0000256" key="5">
    <source>
        <dbReference type="ARBA" id="ARBA00020482"/>
    </source>
</evidence>
<evidence type="ECO:0000256" key="1">
    <source>
        <dbReference type="ARBA" id="ARBA00004651"/>
    </source>
</evidence>
<feature type="transmembrane region" description="Helical" evidence="13">
    <location>
        <begin position="172"/>
        <end position="191"/>
    </location>
</feature>
<name>A0A0G3HBR5_9CORY</name>
<dbReference type="Pfam" id="PF12250">
    <property type="entry name" value="AftA_N"/>
    <property type="match status" value="1"/>
</dbReference>
<feature type="transmembrane region" description="Helical" evidence="13">
    <location>
        <begin position="92"/>
        <end position="114"/>
    </location>
</feature>
<proteinExistence type="inferred from homology"/>
<sequence>MLPTRPDPLSRSHTLLGMLSACLGAAAFAFVGWVGLKAVSLPAFNTSMVLRALASAAMFLLIMVTAGLLLWWRYGATSPGRIRRWLTYAVAYLAPAGLVFAAVAIPLAASRLYLDGIQIDQMFRSQFLTRMAVTWHNEDMNYADLPSYYPIGWFWLGGRLAAALGMPGWAVYQPWAIVSLASAASLLVPVWQRLTGSLPLATSLALATTALTLVASAPEPYAAIIAMGVPPAIVLTDRAVRGSWFATAAMAVFLGVAACFYTLFPAVMALVVVVMAVATRPWRVSLTHLLAVGFGSLLLALIAWAPYLWRTLTGDEVAESTAAQYLPEEGTLFTVQFFLPTLVGLLCLAGIGYLVLRRSEPTPRAFLIALAVLYLWELGSMLAPLVGTTLIGFRLGTVVVVTVACCGVWALAALLRWVSARGDGRNAAVAVSVALVLMGFSYAQTIPARLEHLIDLAYSDTDGYGERGDRKAPNRVQFYPRIDDAIRAAGYSPTETVVLTDENLFLSYYPYLGFNAMTSHYANPLGEFSQRNDFIEQLAARSHEPGMTPAAFAAEVAKSPWRPPQVFLLRGGDEWQLGLARNLFPNQPNVRHDPVTFNPRVFDDPELWTVTEVDQFVVVTARA</sequence>
<keyword evidence="7 16" id="KW-0808">Transferase</keyword>
<evidence type="ECO:0000256" key="2">
    <source>
        <dbReference type="ARBA" id="ARBA00004776"/>
    </source>
</evidence>
<reference evidence="16 17" key="1">
    <citation type="journal article" date="2015" name="Genome Announc.">
        <title>Virulence Factor Genes Detected in the Complete Genome Sequence of Corynebacterium uterequi DSM 45634, Isolated from the Uterus of a Maiden Mare.</title>
        <authorList>
            <person name="Ruckert C."/>
            <person name="Kriete M."/>
            <person name="Jaenicke S."/>
            <person name="Winkler A."/>
            <person name="Tauch A."/>
        </authorList>
    </citation>
    <scope>NUCLEOTIDE SEQUENCE [LARGE SCALE GENOMIC DNA]</scope>
    <source>
        <strain evidence="16 17">DSM 45634</strain>
    </source>
</reference>
<evidence type="ECO:0000256" key="12">
    <source>
        <dbReference type="ARBA" id="ARBA00034030"/>
    </source>
</evidence>
<evidence type="ECO:0000313" key="16">
    <source>
        <dbReference type="EMBL" id="AKK10115.1"/>
    </source>
</evidence>
<organism evidence="16 17">
    <name type="scientific">Corynebacterium uterequi</name>
    <dbReference type="NCBI Taxonomy" id="1072256"/>
    <lineage>
        <taxon>Bacteria</taxon>
        <taxon>Bacillati</taxon>
        <taxon>Actinomycetota</taxon>
        <taxon>Actinomycetes</taxon>
        <taxon>Mycobacteriales</taxon>
        <taxon>Corynebacteriaceae</taxon>
        <taxon>Corynebacterium</taxon>
    </lineage>
</organism>
<evidence type="ECO:0000256" key="6">
    <source>
        <dbReference type="ARBA" id="ARBA00022475"/>
    </source>
</evidence>
<comment type="pathway">
    <text evidence="2">Cell wall biogenesis; cell wall polysaccharide biosynthesis.</text>
</comment>
<keyword evidence="17" id="KW-1185">Reference proteome</keyword>
<feature type="transmembrane region" description="Helical" evidence="13">
    <location>
        <begin position="337"/>
        <end position="356"/>
    </location>
</feature>
<evidence type="ECO:0000256" key="7">
    <source>
        <dbReference type="ARBA" id="ARBA00022679"/>
    </source>
</evidence>
<feature type="transmembrane region" description="Helical" evidence="13">
    <location>
        <begin position="48"/>
        <end position="72"/>
    </location>
</feature>
<feature type="transmembrane region" description="Helical" evidence="13">
    <location>
        <begin position="15"/>
        <end position="36"/>
    </location>
</feature>
<feature type="transmembrane region" description="Helical" evidence="13">
    <location>
        <begin position="198"/>
        <end position="217"/>
    </location>
</feature>
<keyword evidence="8 13" id="KW-0812">Transmembrane</keyword>
<dbReference type="Pfam" id="PF12249">
    <property type="entry name" value="AftA_C"/>
    <property type="match status" value="1"/>
</dbReference>
<dbReference type="STRING" id="1072256.CUTER_00430"/>
<protein>
    <recommendedName>
        <fullName evidence="5">Galactan 5-O-arabinofuranosyltransferase</fullName>
        <ecNumber evidence="4">2.4.2.46</ecNumber>
    </recommendedName>
    <alternativeName>
        <fullName evidence="11">Arabinofuranosyltransferase AftA</fullName>
    </alternativeName>
</protein>
<feature type="transmembrane region" description="Helical" evidence="13">
    <location>
        <begin position="427"/>
        <end position="443"/>
    </location>
</feature>
<feature type="domain" description="Arabinofuranosyltransferase AftA C-terminal" evidence="14">
    <location>
        <begin position="446"/>
        <end position="620"/>
    </location>
</feature>
<feature type="transmembrane region" description="Helical" evidence="13">
    <location>
        <begin position="289"/>
        <end position="309"/>
    </location>
</feature>
<comment type="subcellular location">
    <subcellularLocation>
        <location evidence="1">Cell membrane</location>
        <topology evidence="1">Multi-pass membrane protein</topology>
    </subcellularLocation>
</comment>
<keyword evidence="16" id="KW-0328">Glycosyltransferase</keyword>
<evidence type="ECO:0000256" key="9">
    <source>
        <dbReference type="ARBA" id="ARBA00022989"/>
    </source>
</evidence>
<accession>A0A0G3HBR5</accession>
<keyword evidence="6" id="KW-1003">Cell membrane</keyword>
<dbReference type="GO" id="GO:0005886">
    <property type="term" value="C:plasma membrane"/>
    <property type="evidence" value="ECO:0007669"/>
    <property type="project" value="UniProtKB-SubCell"/>
</dbReference>
<evidence type="ECO:0000256" key="8">
    <source>
        <dbReference type="ARBA" id="ARBA00022692"/>
    </source>
</evidence>
<dbReference type="KEGG" id="cut:CUTER_00430"/>
<gene>
    <name evidence="16" type="ORF">CUTER_00430</name>
</gene>
<feature type="transmembrane region" description="Helical" evidence="13">
    <location>
        <begin position="365"/>
        <end position="385"/>
    </location>
</feature>
<feature type="transmembrane region" description="Helical" evidence="13">
    <location>
        <begin position="244"/>
        <end position="277"/>
    </location>
</feature>
<dbReference type="AlphaFoldDB" id="A0A0G3HBR5"/>
<dbReference type="UniPathway" id="UPA00963"/>
<dbReference type="OrthoDB" id="4775300at2"/>
<evidence type="ECO:0000259" key="14">
    <source>
        <dbReference type="Pfam" id="PF12249"/>
    </source>
</evidence>
<evidence type="ECO:0000313" key="17">
    <source>
        <dbReference type="Proteomes" id="UP000035548"/>
    </source>
</evidence>
<dbReference type="EC" id="2.4.2.46" evidence="4"/>
<keyword evidence="9 13" id="KW-1133">Transmembrane helix</keyword>
<feature type="transmembrane region" description="Helical" evidence="13">
    <location>
        <begin position="391"/>
        <end position="415"/>
    </location>
</feature>
<dbReference type="GO" id="GO:0045227">
    <property type="term" value="P:capsule polysaccharide biosynthetic process"/>
    <property type="evidence" value="ECO:0007669"/>
    <property type="project" value="UniProtKB-UniPathway"/>
</dbReference>
<evidence type="ECO:0000256" key="3">
    <source>
        <dbReference type="ARBA" id="ARBA00009655"/>
    </source>
</evidence>
<evidence type="ECO:0000256" key="10">
    <source>
        <dbReference type="ARBA" id="ARBA00023136"/>
    </source>
</evidence>
<dbReference type="InterPro" id="IPR020959">
    <property type="entry name" value="ArabinofuranosylTrfase_AftA_C"/>
</dbReference>
<evidence type="ECO:0000256" key="13">
    <source>
        <dbReference type="SAM" id="Phobius"/>
    </source>
</evidence>
<evidence type="ECO:0000259" key="15">
    <source>
        <dbReference type="Pfam" id="PF12250"/>
    </source>
</evidence>
<comment type="similarity">
    <text evidence="3">Belongs to the glycosyltransferase 85 family.</text>
</comment>
<reference evidence="17" key="2">
    <citation type="submission" date="2015-05" db="EMBL/GenBank/DDBJ databases">
        <title>Complete genome sequence of Corynebacterium uterequi DSM 45634, isolated from the uterus of a maiden mare.</title>
        <authorList>
            <person name="Ruckert C."/>
            <person name="Albersmeier A."/>
            <person name="Winkler A."/>
            <person name="Tauch A."/>
        </authorList>
    </citation>
    <scope>NUCLEOTIDE SEQUENCE [LARGE SCALE GENOMIC DNA]</scope>
    <source>
        <strain evidence="17">DSM 45634</strain>
    </source>
</reference>
<evidence type="ECO:0000256" key="4">
    <source>
        <dbReference type="ARBA" id="ARBA00012037"/>
    </source>
</evidence>
<comment type="catalytic activity">
    <reaction evidence="12">
        <text>Adds an alpha-D-arabinofuranosyl group from trans,octacis-decaprenylphospho-beta-D-arabinofuranose at the 5-O-position of the eighth, tenth and twelfth galactofuranose unit of the galactofuranan chain of [beta-D-galactofuranosyl-(1-&gt;5)-beta-D-galactofuranosyl-(1-&gt;6)]14-beta-D-galactofuranosyl-(1-&gt;5)-beta-D-galactofuranosyl-(1-&gt;4)-alpha-L-rhamnopyranosyl-(1-&gt;3)-N-acetyl-alpha-D-glucosaminyl-diphospho-trans,octacis-decaprenol.</text>
        <dbReference type="EC" id="2.4.2.46"/>
    </reaction>
</comment>
<dbReference type="GO" id="GO:0016757">
    <property type="term" value="F:glycosyltransferase activity"/>
    <property type="evidence" value="ECO:0007669"/>
    <property type="project" value="UniProtKB-KW"/>
</dbReference>
<dbReference type="InterPro" id="IPR020963">
    <property type="entry name" value="ArabinofuranosylTrfase_AftA_N"/>
</dbReference>
<dbReference type="EMBL" id="CP011546">
    <property type="protein sequence ID" value="AKK10115.1"/>
    <property type="molecule type" value="Genomic_DNA"/>
</dbReference>
<dbReference type="GO" id="GO:0044038">
    <property type="term" value="P:cell wall macromolecule biosynthetic process"/>
    <property type="evidence" value="ECO:0007669"/>
    <property type="project" value="InterPro"/>
</dbReference>
<dbReference type="PROSITE" id="PS51257">
    <property type="entry name" value="PROKAR_LIPOPROTEIN"/>
    <property type="match status" value="1"/>
</dbReference>